<dbReference type="RefSeq" id="WP_271163625.1">
    <property type="nucleotide sequence ID" value="NZ_BSFD01000001.1"/>
</dbReference>
<keyword evidence="7" id="KW-1185">Reference proteome</keyword>
<sequence length="220" mass="22471">MTSVNVTTSTATAAAAASSSSSALSIDMDEFLGILVTQLQNQNPLEPTDVTEFTNQLVGYAQLGQQTSTNETLESLSSSLTSMLTTQSAGYVGQKVEYDGAMAPVQDGSASWTYTLDGDASSTALVVTNQDGDVVWSGTGETGDGEHGLSLSLSDMSDVAEGDILTLTSVSTDAESASVSNAVTAFATLDAVVFEDGVTTYQAGDAVIDPAAVLAFYGQA</sequence>
<dbReference type="InterPro" id="IPR005648">
    <property type="entry name" value="FlgD"/>
</dbReference>
<comment type="function">
    <text evidence="4 5">Required for flagellar hook formation. May act as a scaffolding protein.</text>
</comment>
<evidence type="ECO:0000256" key="5">
    <source>
        <dbReference type="RuleBase" id="RU362076"/>
    </source>
</evidence>
<evidence type="ECO:0000256" key="1">
    <source>
        <dbReference type="ARBA" id="ARBA00010577"/>
    </source>
</evidence>
<gene>
    <name evidence="6" type="ORF">GCM10017620_02130</name>
</gene>
<name>A0ABQ5T565_9CAUL</name>
<proteinExistence type="inferred from homology"/>
<protein>
    <recommendedName>
        <fullName evidence="2 5">Basal-body rod modification protein FlgD</fullName>
    </recommendedName>
</protein>
<dbReference type="EMBL" id="BSFD01000001">
    <property type="protein sequence ID" value="GLK47240.1"/>
    <property type="molecule type" value="Genomic_DNA"/>
</dbReference>
<evidence type="ECO:0000256" key="4">
    <source>
        <dbReference type="ARBA" id="ARBA00024746"/>
    </source>
</evidence>
<comment type="similarity">
    <text evidence="1 5">Belongs to the FlgD family.</text>
</comment>
<comment type="caution">
    <text evidence="6">The sequence shown here is derived from an EMBL/GenBank/DDBJ whole genome shotgun (WGS) entry which is preliminary data.</text>
</comment>
<reference evidence="6" key="2">
    <citation type="submission" date="2023-01" db="EMBL/GenBank/DDBJ databases">
        <authorList>
            <person name="Sun Q."/>
            <person name="Evtushenko L."/>
        </authorList>
    </citation>
    <scope>NUCLEOTIDE SEQUENCE</scope>
    <source>
        <strain evidence="6">VKM B-1499</strain>
    </source>
</reference>
<dbReference type="Proteomes" id="UP001143509">
    <property type="component" value="Unassembled WGS sequence"/>
</dbReference>
<keyword evidence="3 5" id="KW-1005">Bacterial flagellum biogenesis</keyword>
<evidence type="ECO:0000313" key="7">
    <source>
        <dbReference type="Proteomes" id="UP001143509"/>
    </source>
</evidence>
<accession>A0ABQ5T565</accession>
<dbReference type="Pfam" id="PF03963">
    <property type="entry name" value="FlgD"/>
    <property type="match status" value="1"/>
</dbReference>
<organism evidence="6 7">
    <name type="scientific">Brevundimonas intermedia</name>
    <dbReference type="NCBI Taxonomy" id="74315"/>
    <lineage>
        <taxon>Bacteria</taxon>
        <taxon>Pseudomonadati</taxon>
        <taxon>Pseudomonadota</taxon>
        <taxon>Alphaproteobacteria</taxon>
        <taxon>Caulobacterales</taxon>
        <taxon>Caulobacteraceae</taxon>
        <taxon>Brevundimonas</taxon>
    </lineage>
</organism>
<evidence type="ECO:0000256" key="2">
    <source>
        <dbReference type="ARBA" id="ARBA00016013"/>
    </source>
</evidence>
<evidence type="ECO:0000313" key="6">
    <source>
        <dbReference type="EMBL" id="GLK47240.1"/>
    </source>
</evidence>
<reference evidence="6" key="1">
    <citation type="journal article" date="2014" name="Int. J. Syst. Evol. Microbiol.">
        <title>Complete genome of a new Firmicutes species belonging to the dominant human colonic microbiota ('Ruminococcus bicirculans') reveals two chromosomes and a selective capacity to utilize plant glucans.</title>
        <authorList>
            <consortium name="NISC Comparative Sequencing Program"/>
            <person name="Wegmann U."/>
            <person name="Louis P."/>
            <person name="Goesmann A."/>
            <person name="Henrissat B."/>
            <person name="Duncan S.H."/>
            <person name="Flint H.J."/>
        </authorList>
    </citation>
    <scope>NUCLEOTIDE SEQUENCE</scope>
    <source>
        <strain evidence="6">VKM B-1499</strain>
    </source>
</reference>
<evidence type="ECO:0000256" key="3">
    <source>
        <dbReference type="ARBA" id="ARBA00022795"/>
    </source>
</evidence>